<dbReference type="InterPro" id="IPR023780">
    <property type="entry name" value="Chromo_domain"/>
</dbReference>
<organism evidence="6 7">
    <name type="scientific">Golovinomyces cichoracearum</name>
    <dbReference type="NCBI Taxonomy" id="62708"/>
    <lineage>
        <taxon>Eukaryota</taxon>
        <taxon>Fungi</taxon>
        <taxon>Dikarya</taxon>
        <taxon>Ascomycota</taxon>
        <taxon>Pezizomycotina</taxon>
        <taxon>Leotiomycetes</taxon>
        <taxon>Erysiphales</taxon>
        <taxon>Erysiphaceae</taxon>
        <taxon>Golovinomyces</taxon>
    </lineage>
</organism>
<proteinExistence type="predicted"/>
<name>A0A420I984_9PEZI</name>
<dbReference type="Proteomes" id="UP000283383">
    <property type="component" value="Unassembled WGS sequence"/>
</dbReference>
<comment type="caution">
    <text evidence="6">The sequence shown here is derived from an EMBL/GenBank/DDBJ whole genome shotgun (WGS) entry which is preliminary data.</text>
</comment>
<evidence type="ECO:0000256" key="2">
    <source>
        <dbReference type="ARBA" id="ARBA00011353"/>
    </source>
</evidence>
<dbReference type="PROSITE" id="PS50013">
    <property type="entry name" value="CHROMO_2"/>
    <property type="match status" value="1"/>
</dbReference>
<evidence type="ECO:0000313" key="7">
    <source>
        <dbReference type="Proteomes" id="UP000283383"/>
    </source>
</evidence>
<keyword evidence="7" id="KW-1185">Reference proteome</keyword>
<dbReference type="PANTHER" id="PTHR22812">
    <property type="entry name" value="CHROMOBOX PROTEIN"/>
    <property type="match status" value="1"/>
</dbReference>
<dbReference type="SMART" id="SM00298">
    <property type="entry name" value="CHROMO"/>
    <property type="match status" value="1"/>
</dbReference>
<dbReference type="InterPro" id="IPR000953">
    <property type="entry name" value="Chromo/chromo_shadow_dom"/>
</dbReference>
<dbReference type="InterPro" id="IPR008251">
    <property type="entry name" value="Chromo_shadow_dom"/>
</dbReference>
<dbReference type="InterPro" id="IPR017984">
    <property type="entry name" value="Chromo_dom_subgr"/>
</dbReference>
<evidence type="ECO:0000313" key="6">
    <source>
        <dbReference type="EMBL" id="RKF71094.1"/>
    </source>
</evidence>
<dbReference type="Pfam" id="PF01393">
    <property type="entry name" value="Chromo_shadow"/>
    <property type="match status" value="1"/>
</dbReference>
<evidence type="ECO:0000256" key="1">
    <source>
        <dbReference type="ARBA" id="ARBA00004123"/>
    </source>
</evidence>
<feature type="compositionally biased region" description="Low complexity" evidence="4">
    <location>
        <begin position="13"/>
        <end position="22"/>
    </location>
</feature>
<dbReference type="Pfam" id="PF00385">
    <property type="entry name" value="Chromo"/>
    <property type="match status" value="1"/>
</dbReference>
<comment type="subcellular location">
    <subcellularLocation>
        <location evidence="1">Nucleus</location>
    </subcellularLocation>
</comment>
<evidence type="ECO:0000256" key="3">
    <source>
        <dbReference type="ARBA" id="ARBA00023242"/>
    </source>
</evidence>
<dbReference type="GO" id="GO:0005634">
    <property type="term" value="C:nucleus"/>
    <property type="evidence" value="ECO:0007669"/>
    <property type="project" value="UniProtKB-SubCell"/>
</dbReference>
<dbReference type="PROSITE" id="PS00598">
    <property type="entry name" value="CHROMO_1"/>
    <property type="match status" value="1"/>
</dbReference>
<feature type="domain" description="Chromo" evidence="5">
    <location>
        <begin position="65"/>
        <end position="105"/>
    </location>
</feature>
<feature type="compositionally biased region" description="Basic residues" evidence="4">
    <location>
        <begin position="169"/>
        <end position="179"/>
    </location>
</feature>
<dbReference type="PRINTS" id="PR00504">
    <property type="entry name" value="CHROMODOMAIN"/>
</dbReference>
<dbReference type="InterPro" id="IPR023779">
    <property type="entry name" value="Chromodomain_CS"/>
</dbReference>
<reference evidence="6 7" key="1">
    <citation type="journal article" date="2018" name="BMC Genomics">
        <title>Comparative genome analyses reveal sequence features reflecting distinct modes of host-adaptation between dicot and monocot powdery mildew.</title>
        <authorList>
            <person name="Wu Y."/>
            <person name="Ma X."/>
            <person name="Pan Z."/>
            <person name="Kale S.D."/>
            <person name="Song Y."/>
            <person name="King H."/>
            <person name="Zhang Q."/>
            <person name="Presley C."/>
            <person name="Deng X."/>
            <person name="Wei C.I."/>
            <person name="Xiao S."/>
        </authorList>
    </citation>
    <scope>NUCLEOTIDE SEQUENCE [LARGE SCALE GENOMIC DNA]</scope>
    <source>
        <strain evidence="6">UMSG3</strain>
    </source>
</reference>
<comment type="subunit">
    <text evidence="2">Component of the NuA4 histone acetyltransferase complex.</text>
</comment>
<protein>
    <submittedName>
        <fullName evidence="6">Putative heterochromatin protein one protein</fullName>
    </submittedName>
</protein>
<dbReference type="EMBL" id="MCBQ01010887">
    <property type="protein sequence ID" value="RKF71094.1"/>
    <property type="molecule type" value="Genomic_DNA"/>
</dbReference>
<evidence type="ECO:0000256" key="4">
    <source>
        <dbReference type="SAM" id="MobiDB-lite"/>
    </source>
</evidence>
<accession>A0A420I984</accession>
<feature type="region of interest" description="Disordered" evidence="4">
    <location>
        <begin position="152"/>
        <end position="201"/>
    </location>
</feature>
<dbReference type="InterPro" id="IPR016197">
    <property type="entry name" value="Chromo-like_dom_sf"/>
</dbReference>
<dbReference type="STRING" id="62708.A0A420I984"/>
<keyword evidence="3" id="KW-0539">Nucleus</keyword>
<dbReference type="GO" id="GO:0006338">
    <property type="term" value="P:chromatin remodeling"/>
    <property type="evidence" value="ECO:0007669"/>
    <property type="project" value="UniProtKB-ARBA"/>
</dbReference>
<dbReference type="Gene3D" id="2.40.50.40">
    <property type="match status" value="2"/>
</dbReference>
<feature type="compositionally biased region" description="Basic and acidic residues" evidence="4">
    <location>
        <begin position="30"/>
        <end position="44"/>
    </location>
</feature>
<feature type="region of interest" description="Disordered" evidence="4">
    <location>
        <begin position="1"/>
        <end position="61"/>
    </location>
</feature>
<sequence>MPPQTSDSERSASESGDSSSPSKLNSPTGDKAEVIADNFLHPDEPLMVEPQADDKNDDELTEDEYVVEKILNHVVDEETGELRFEIKWEGYEKKSDRTWEPEENLSGISSNQSMNLTMFRESASKMLCEYLASVGGKDLILADWAEQKALAESSKKGKKRARTPIGKRTNSRKRYKINKPHPASRSPPESATTPKFKPPTGSWEEEVVEIDACEGTEGNVVVYLTWKGGHKSFHPLSQIYKRCPQKVLYYISHSTILK</sequence>
<gene>
    <name evidence="6" type="ORF">GcM3_108001</name>
</gene>
<dbReference type="AlphaFoldDB" id="A0A420I984"/>
<dbReference type="GO" id="GO:0000792">
    <property type="term" value="C:heterochromatin"/>
    <property type="evidence" value="ECO:0007669"/>
    <property type="project" value="UniProtKB-ARBA"/>
</dbReference>
<evidence type="ECO:0000259" key="5">
    <source>
        <dbReference type="PROSITE" id="PS50013"/>
    </source>
</evidence>
<dbReference type="InterPro" id="IPR051219">
    <property type="entry name" value="Heterochromatin_chromo-domain"/>
</dbReference>
<dbReference type="SUPFAM" id="SSF54160">
    <property type="entry name" value="Chromo domain-like"/>
    <property type="match status" value="2"/>
</dbReference>